<dbReference type="Gene3D" id="2.40.50.140">
    <property type="entry name" value="Nucleic acid-binding proteins"/>
    <property type="match status" value="1"/>
</dbReference>
<gene>
    <name evidence="3" type="ORF">SAMN04487752_2016</name>
</gene>
<dbReference type="RefSeq" id="WP_035021167.1">
    <property type="nucleotide sequence ID" value="NZ_CP084916.1"/>
</dbReference>
<evidence type="ECO:0000256" key="1">
    <source>
        <dbReference type="SAM" id="MobiDB-lite"/>
    </source>
</evidence>
<dbReference type="InterPro" id="IPR003029">
    <property type="entry name" value="S1_domain"/>
</dbReference>
<dbReference type="PROSITE" id="PS50126">
    <property type="entry name" value="S1"/>
    <property type="match status" value="1"/>
</dbReference>
<feature type="domain" description="S1 motif" evidence="2">
    <location>
        <begin position="6"/>
        <end position="74"/>
    </location>
</feature>
<accession>A0A1H1ACQ2</accession>
<dbReference type="Proteomes" id="UP000199481">
    <property type="component" value="Unassembled WGS sequence"/>
</dbReference>
<dbReference type="InterPro" id="IPR012340">
    <property type="entry name" value="NA-bd_OB-fold"/>
</dbReference>
<organism evidence="3 4">
    <name type="scientific">Carnobacterium viridans</name>
    <dbReference type="NCBI Taxonomy" id="174587"/>
    <lineage>
        <taxon>Bacteria</taxon>
        <taxon>Bacillati</taxon>
        <taxon>Bacillota</taxon>
        <taxon>Bacilli</taxon>
        <taxon>Lactobacillales</taxon>
        <taxon>Carnobacteriaceae</taxon>
        <taxon>Carnobacterium</taxon>
    </lineage>
</organism>
<feature type="compositionally biased region" description="Basic and acidic residues" evidence="1">
    <location>
        <begin position="140"/>
        <end position="157"/>
    </location>
</feature>
<dbReference type="GO" id="GO:0003729">
    <property type="term" value="F:mRNA binding"/>
    <property type="evidence" value="ECO:0007669"/>
    <property type="project" value="TreeGrafter"/>
</dbReference>
<dbReference type="SUPFAM" id="SSF50249">
    <property type="entry name" value="Nucleic acid-binding proteins"/>
    <property type="match status" value="1"/>
</dbReference>
<dbReference type="PANTHER" id="PTHR10724">
    <property type="entry name" value="30S RIBOSOMAL PROTEIN S1"/>
    <property type="match status" value="1"/>
</dbReference>
<dbReference type="EMBL" id="FNJW01000008">
    <property type="protein sequence ID" value="SDQ37473.1"/>
    <property type="molecule type" value="Genomic_DNA"/>
</dbReference>
<feature type="compositionally biased region" description="Basic and acidic residues" evidence="1">
    <location>
        <begin position="116"/>
        <end position="131"/>
    </location>
</feature>
<reference evidence="4" key="1">
    <citation type="submission" date="2016-10" db="EMBL/GenBank/DDBJ databases">
        <authorList>
            <person name="Varghese N."/>
            <person name="Submissions S."/>
        </authorList>
    </citation>
    <scope>NUCLEOTIDE SEQUENCE [LARGE SCALE GENOMIC DNA]</scope>
    <source>
        <strain evidence="4">MPL-11</strain>
    </source>
</reference>
<dbReference type="SMART" id="SM00316">
    <property type="entry name" value="S1"/>
    <property type="match status" value="1"/>
</dbReference>
<dbReference type="GO" id="GO:0006412">
    <property type="term" value="P:translation"/>
    <property type="evidence" value="ECO:0007669"/>
    <property type="project" value="TreeGrafter"/>
</dbReference>
<dbReference type="FunFam" id="2.40.50.140:FF:000051">
    <property type="entry name" value="RNA-binding transcriptional accessory protein"/>
    <property type="match status" value="1"/>
</dbReference>
<evidence type="ECO:0000313" key="4">
    <source>
        <dbReference type="Proteomes" id="UP000199481"/>
    </source>
</evidence>
<protein>
    <submittedName>
        <fullName evidence="3">S1 RNA binding domain protein</fullName>
    </submittedName>
</protein>
<name>A0A1H1ACQ2_9LACT</name>
<dbReference type="OrthoDB" id="9810507at2"/>
<proteinExistence type="predicted"/>
<dbReference type="GO" id="GO:0003735">
    <property type="term" value="F:structural constituent of ribosome"/>
    <property type="evidence" value="ECO:0007669"/>
    <property type="project" value="TreeGrafter"/>
</dbReference>
<dbReference type="NCBIfam" id="NF006363">
    <property type="entry name" value="PRK08582.1"/>
    <property type="match status" value="1"/>
</dbReference>
<dbReference type="InterPro" id="IPR050437">
    <property type="entry name" value="Ribos_protein_bS1-like"/>
</dbReference>
<feature type="compositionally biased region" description="Basic and acidic residues" evidence="1">
    <location>
        <begin position="75"/>
        <end position="91"/>
    </location>
</feature>
<keyword evidence="4" id="KW-1185">Reference proteome</keyword>
<dbReference type="PANTHER" id="PTHR10724:SF10">
    <property type="entry name" value="S1 RNA-BINDING DOMAIN-CONTAINING PROTEIN 1"/>
    <property type="match status" value="1"/>
</dbReference>
<dbReference type="AlphaFoldDB" id="A0A1H1ACQ2"/>
<evidence type="ECO:0000313" key="3">
    <source>
        <dbReference type="EMBL" id="SDQ37473.1"/>
    </source>
</evidence>
<dbReference type="Pfam" id="PF00575">
    <property type="entry name" value="S1"/>
    <property type="match status" value="1"/>
</dbReference>
<feature type="compositionally biased region" description="Low complexity" evidence="1">
    <location>
        <begin position="92"/>
        <end position="111"/>
    </location>
</feature>
<evidence type="ECO:0000259" key="2">
    <source>
        <dbReference type="PROSITE" id="PS50126"/>
    </source>
</evidence>
<dbReference type="GO" id="GO:0005737">
    <property type="term" value="C:cytoplasm"/>
    <property type="evidence" value="ECO:0007669"/>
    <property type="project" value="UniProtKB-ARBA"/>
</dbReference>
<feature type="region of interest" description="Disordered" evidence="1">
    <location>
        <begin position="74"/>
        <end position="165"/>
    </location>
</feature>
<sequence length="165" mass="17866">MSIEVGEKVTGTVSGITNFGAFIDLGDRKTGLVHISEVSDSFIKDIKDVLKVGEQVTVKVMSIGDDGKIGLSIRRAVDKPVETTAPSRERTSSSSSSYQGRRESSSPSRSSTGYQKTDRGSRNAGPKKEDFDSLMSSFLKDSDDRLTSLKRNTEGKRGGRGGRRN</sequence>